<feature type="domain" description="3-hydroxyacyl-CoA dehydrogenase NAD binding" evidence="6">
    <location>
        <begin position="21"/>
        <end position="197"/>
    </location>
</feature>
<dbReference type="RefSeq" id="WP_185720767.1">
    <property type="nucleotide sequence ID" value="NZ_BAAAWI010000001.1"/>
</dbReference>
<dbReference type="PIRSF" id="PIRSF000105">
    <property type="entry name" value="HCDH"/>
    <property type="match status" value="1"/>
</dbReference>
<evidence type="ECO:0000256" key="1">
    <source>
        <dbReference type="ARBA" id="ARBA00005086"/>
    </source>
</evidence>
<feature type="domain" description="3-hydroxyacyl-CoA dehydrogenase C-terminal" evidence="5">
    <location>
        <begin position="200"/>
        <end position="295"/>
    </location>
</feature>
<gene>
    <name evidence="7" type="ORF">H6H00_08510</name>
</gene>
<evidence type="ECO:0000313" key="8">
    <source>
        <dbReference type="Proteomes" id="UP000515728"/>
    </source>
</evidence>
<dbReference type="AlphaFoldDB" id="A0A7G7MMD1"/>
<evidence type="ECO:0000256" key="4">
    <source>
        <dbReference type="PIRSR" id="PIRSR000105-1"/>
    </source>
</evidence>
<dbReference type="InterPro" id="IPR022694">
    <property type="entry name" value="3-OHacyl-CoA_DH"/>
</dbReference>
<dbReference type="GO" id="GO:0006635">
    <property type="term" value="P:fatty acid beta-oxidation"/>
    <property type="evidence" value="ECO:0007669"/>
    <property type="project" value="TreeGrafter"/>
</dbReference>
<dbReference type="Proteomes" id="UP000515728">
    <property type="component" value="Chromosome"/>
</dbReference>
<dbReference type="KEGG" id="ppel:H6H00_08510"/>
<dbReference type="GO" id="GO:0070403">
    <property type="term" value="F:NAD+ binding"/>
    <property type="evidence" value="ECO:0007669"/>
    <property type="project" value="InterPro"/>
</dbReference>
<comment type="pathway">
    <text evidence="1">Lipid metabolism; butanoate metabolism.</text>
</comment>
<dbReference type="InterPro" id="IPR008927">
    <property type="entry name" value="6-PGluconate_DH-like_C_sf"/>
</dbReference>
<comment type="similarity">
    <text evidence="2">Belongs to the 3-hydroxyacyl-CoA dehydrogenase family.</text>
</comment>
<dbReference type="InterPro" id="IPR006176">
    <property type="entry name" value="3-OHacyl-CoA_DH_NAD-bd"/>
</dbReference>
<dbReference type="PANTHER" id="PTHR48075">
    <property type="entry name" value="3-HYDROXYACYL-COA DEHYDROGENASE FAMILY PROTEIN"/>
    <property type="match status" value="1"/>
</dbReference>
<evidence type="ECO:0000259" key="5">
    <source>
        <dbReference type="Pfam" id="PF00725"/>
    </source>
</evidence>
<dbReference type="SUPFAM" id="SSF51735">
    <property type="entry name" value="NAD(P)-binding Rossmann-fold domains"/>
    <property type="match status" value="1"/>
</dbReference>
<dbReference type="Gene3D" id="1.10.1040.10">
    <property type="entry name" value="N-(1-d-carboxylethyl)-l-norvaline Dehydrogenase, domain 2"/>
    <property type="match status" value="1"/>
</dbReference>
<dbReference type="EMBL" id="CP060131">
    <property type="protein sequence ID" value="QNG53942.1"/>
    <property type="molecule type" value="Genomic_DNA"/>
</dbReference>
<name>A0A7G7MMD1_9PSEU</name>
<dbReference type="Gene3D" id="3.40.50.720">
    <property type="entry name" value="NAD(P)-binding Rossmann-like Domain"/>
    <property type="match status" value="1"/>
</dbReference>
<dbReference type="InterPro" id="IPR013328">
    <property type="entry name" value="6PGD_dom2"/>
</dbReference>
<organism evidence="7 8">
    <name type="scientific">Pseudonocardia petroleophila</name>
    <dbReference type="NCBI Taxonomy" id="37331"/>
    <lineage>
        <taxon>Bacteria</taxon>
        <taxon>Bacillati</taxon>
        <taxon>Actinomycetota</taxon>
        <taxon>Actinomycetes</taxon>
        <taxon>Pseudonocardiales</taxon>
        <taxon>Pseudonocardiaceae</taxon>
        <taxon>Pseudonocardia</taxon>
    </lineage>
</organism>
<evidence type="ECO:0000256" key="3">
    <source>
        <dbReference type="ARBA" id="ARBA00023002"/>
    </source>
</evidence>
<evidence type="ECO:0000313" key="7">
    <source>
        <dbReference type="EMBL" id="QNG53942.1"/>
    </source>
</evidence>
<dbReference type="FunFam" id="3.40.50.720:FF:000009">
    <property type="entry name" value="Fatty oxidation complex, alpha subunit"/>
    <property type="match status" value="1"/>
</dbReference>
<dbReference type="InterPro" id="IPR036291">
    <property type="entry name" value="NAD(P)-bd_dom_sf"/>
</dbReference>
<dbReference type="Pfam" id="PF00725">
    <property type="entry name" value="3HCDH"/>
    <property type="match status" value="1"/>
</dbReference>
<proteinExistence type="inferred from homology"/>
<accession>A0A7G7MMD1</accession>
<dbReference type="SUPFAM" id="SSF48179">
    <property type="entry name" value="6-phosphogluconate dehydrogenase C-terminal domain-like"/>
    <property type="match status" value="1"/>
</dbReference>
<sequence>MSTSTGPAPTPERSPAEVRRVGVIGGGTMGTGIAYVFTVAGCSVTLVEPQEERATAARETIETRAAGAAQRGKLDQAAADAVPGLLRTAAGVEDLDGGLDLIVESVPERLDLKRSVLAAAERRDPVLLASNTSGLPITALGEVLQHPDRFLGLHFFNPVWSMPLIEIVHTDATADEQIDRARTAAALVGKETILVRDAPGFATSRLGVTLGLEAIRMLEDGVAEAADIDKAMELGYRHPMGPLRLTDLVGLDVRLDIARNLTEAFGERFAPPQLLVDKVAAGELGRKSGRGFYDW</sequence>
<reference evidence="7 8" key="1">
    <citation type="submission" date="2020-08" db="EMBL/GenBank/DDBJ databases">
        <authorList>
            <person name="Mo P."/>
        </authorList>
    </citation>
    <scope>NUCLEOTIDE SEQUENCE [LARGE SCALE GENOMIC DNA]</scope>
    <source>
        <strain evidence="7 8">CGMCC 4.1532</strain>
    </source>
</reference>
<protein>
    <submittedName>
        <fullName evidence="7">3-hydroxyacyl-CoA dehydrogenase family protein</fullName>
    </submittedName>
</protein>
<dbReference type="PANTHER" id="PTHR48075:SF5">
    <property type="entry name" value="3-HYDROXYBUTYRYL-COA DEHYDROGENASE"/>
    <property type="match status" value="1"/>
</dbReference>
<feature type="site" description="Important for catalytic activity" evidence="4">
    <location>
        <position position="154"/>
    </location>
</feature>
<evidence type="ECO:0000259" key="6">
    <source>
        <dbReference type="Pfam" id="PF02737"/>
    </source>
</evidence>
<keyword evidence="8" id="KW-1185">Reference proteome</keyword>
<keyword evidence="3" id="KW-0560">Oxidoreductase</keyword>
<evidence type="ECO:0000256" key="2">
    <source>
        <dbReference type="ARBA" id="ARBA00009463"/>
    </source>
</evidence>
<dbReference type="InterPro" id="IPR006108">
    <property type="entry name" value="3HC_DH_C"/>
</dbReference>
<dbReference type="Pfam" id="PF02737">
    <property type="entry name" value="3HCDH_N"/>
    <property type="match status" value="1"/>
</dbReference>
<dbReference type="GO" id="GO:0008691">
    <property type="term" value="F:3-hydroxybutyryl-CoA dehydrogenase activity"/>
    <property type="evidence" value="ECO:0007669"/>
    <property type="project" value="TreeGrafter"/>
</dbReference>